<dbReference type="CDD" id="cd06259">
    <property type="entry name" value="YdcF-like"/>
    <property type="match status" value="1"/>
</dbReference>
<dbReference type="AlphaFoldDB" id="H3NJZ4"/>
<evidence type="ECO:0000259" key="2">
    <source>
        <dbReference type="Pfam" id="PF02698"/>
    </source>
</evidence>
<keyword evidence="1" id="KW-1133">Transmembrane helix</keyword>
<feature type="transmembrane region" description="Helical" evidence="1">
    <location>
        <begin position="286"/>
        <end position="304"/>
    </location>
</feature>
<dbReference type="eggNOG" id="COG1434">
    <property type="taxonomic scope" value="Bacteria"/>
</dbReference>
<dbReference type="Pfam" id="PF02698">
    <property type="entry name" value="DUF218"/>
    <property type="match status" value="1"/>
</dbReference>
<evidence type="ECO:0000313" key="4">
    <source>
        <dbReference type="Proteomes" id="UP000006190"/>
    </source>
</evidence>
<feature type="transmembrane region" description="Helical" evidence="1">
    <location>
        <begin position="77"/>
        <end position="94"/>
    </location>
</feature>
<dbReference type="PATRIC" id="fig|883113.3.peg.1178"/>
<feature type="transmembrane region" description="Helical" evidence="1">
    <location>
        <begin position="47"/>
        <end position="65"/>
    </location>
</feature>
<sequence length="305" mass="33978">MAWLMTCLCLGGAIYCYRQDPRTIWLGIYLVLGIVCLALALNSYYPLAIMVVPSLLIVAILIYNVYDLLVRHQKNRVNIASLLILLIFIMMVYLNGYKGQEGSGLFYGLILAASYFFLLFNAYLFTAIAAVYHRKPKRVDAIVVLGAGLRGRQVPSVLASRIKRGMQVLDQFPQAILIMSGGQGEGESVSEAQAMKTFATNKGADPERIYLEAKSTSTYENLAFTKRMLKPGSKLAIVTNHYHLLRALLIARELGIECVGYGARTAFFFSLRAFVREFAGYLYLRWRLHLGVVVLLVGLGLLGVK</sequence>
<dbReference type="EMBL" id="AGEG01000014">
    <property type="protein sequence ID" value="EHR36511.1"/>
    <property type="molecule type" value="Genomic_DNA"/>
</dbReference>
<dbReference type="Gene3D" id="3.40.50.620">
    <property type="entry name" value="HUPs"/>
    <property type="match status" value="1"/>
</dbReference>
<dbReference type="STRING" id="883113.HMPREF9708_01183"/>
<feature type="domain" description="DUF218" evidence="2">
    <location>
        <begin position="140"/>
        <end position="277"/>
    </location>
</feature>
<feature type="transmembrane region" description="Helical" evidence="1">
    <location>
        <begin position="23"/>
        <end position="41"/>
    </location>
</feature>
<dbReference type="PANTHER" id="PTHR30336">
    <property type="entry name" value="INNER MEMBRANE PROTEIN, PROBABLE PERMEASE"/>
    <property type="match status" value="1"/>
</dbReference>
<dbReference type="GO" id="GO:0043164">
    <property type="term" value="P:Gram-negative-bacterium-type cell wall biogenesis"/>
    <property type="evidence" value="ECO:0007669"/>
    <property type="project" value="TreeGrafter"/>
</dbReference>
<dbReference type="GO" id="GO:0000270">
    <property type="term" value="P:peptidoglycan metabolic process"/>
    <property type="evidence" value="ECO:0007669"/>
    <property type="project" value="TreeGrafter"/>
</dbReference>
<dbReference type="GO" id="GO:0005886">
    <property type="term" value="C:plasma membrane"/>
    <property type="evidence" value="ECO:0007669"/>
    <property type="project" value="TreeGrafter"/>
</dbReference>
<feature type="transmembrane region" description="Helical" evidence="1">
    <location>
        <begin position="106"/>
        <end position="132"/>
    </location>
</feature>
<dbReference type="InterPro" id="IPR014729">
    <property type="entry name" value="Rossmann-like_a/b/a_fold"/>
</dbReference>
<accession>H3NJZ4</accession>
<reference evidence="3 4" key="1">
    <citation type="submission" date="2012-01" db="EMBL/GenBank/DDBJ databases">
        <title>The Genome Sequence of Facklamia languida CCUG 37842.</title>
        <authorList>
            <consortium name="The Broad Institute Genome Sequencing Platform"/>
            <person name="Earl A."/>
            <person name="Ward D."/>
            <person name="Feldgarden M."/>
            <person name="Gevers D."/>
            <person name="Huys G."/>
            <person name="Young S.K."/>
            <person name="Zeng Q."/>
            <person name="Gargeya S."/>
            <person name="Fitzgerald M."/>
            <person name="Haas B."/>
            <person name="Abouelleil A."/>
            <person name="Alvarado L."/>
            <person name="Arachchi H.M."/>
            <person name="Berlin A."/>
            <person name="Chapman S.B."/>
            <person name="Gearin G."/>
            <person name="Goldberg J."/>
            <person name="Griggs A."/>
            <person name="Gujja S."/>
            <person name="Hansen M."/>
            <person name="Heiman D."/>
            <person name="Howarth C."/>
            <person name="Larimer J."/>
            <person name="Lui A."/>
            <person name="MacDonald P.J.P."/>
            <person name="McCowen C."/>
            <person name="Montmayeur A."/>
            <person name="Murphy C."/>
            <person name="Neiman D."/>
            <person name="Pearson M."/>
            <person name="Priest M."/>
            <person name="Roberts A."/>
            <person name="Saif S."/>
            <person name="Shea T."/>
            <person name="Sisk P."/>
            <person name="Stolte C."/>
            <person name="Sykes S."/>
            <person name="Wortman J."/>
            <person name="Nusbaum C."/>
            <person name="Birren B."/>
        </authorList>
    </citation>
    <scope>NUCLEOTIDE SEQUENCE [LARGE SCALE GENOMIC DNA]</scope>
    <source>
        <strain evidence="3 4">CCUG 37842</strain>
    </source>
</reference>
<name>H3NJZ4_9LACT</name>
<dbReference type="Proteomes" id="UP000006190">
    <property type="component" value="Unassembled WGS sequence"/>
</dbReference>
<dbReference type="InterPro" id="IPR051599">
    <property type="entry name" value="Cell_Envelope_Assoc"/>
</dbReference>
<dbReference type="HOGENOM" id="CLU_051474_2_0_9"/>
<keyword evidence="4" id="KW-1185">Reference proteome</keyword>
<keyword evidence="1" id="KW-0472">Membrane</keyword>
<dbReference type="PANTHER" id="PTHR30336:SF4">
    <property type="entry name" value="ENVELOPE BIOGENESIS FACTOR ELYC"/>
    <property type="match status" value="1"/>
</dbReference>
<organism evidence="3 4">
    <name type="scientific">Facklamia languida CCUG 37842</name>
    <dbReference type="NCBI Taxonomy" id="883113"/>
    <lineage>
        <taxon>Bacteria</taxon>
        <taxon>Bacillati</taxon>
        <taxon>Bacillota</taxon>
        <taxon>Bacilli</taxon>
        <taxon>Lactobacillales</taxon>
        <taxon>Aerococcaceae</taxon>
        <taxon>Facklamia</taxon>
    </lineage>
</organism>
<proteinExistence type="predicted"/>
<comment type="caution">
    <text evidence="3">The sequence shown here is derived from an EMBL/GenBank/DDBJ whole genome shotgun (WGS) entry which is preliminary data.</text>
</comment>
<evidence type="ECO:0000256" key="1">
    <source>
        <dbReference type="SAM" id="Phobius"/>
    </source>
</evidence>
<protein>
    <recommendedName>
        <fullName evidence="2">DUF218 domain-containing protein</fullName>
    </recommendedName>
</protein>
<dbReference type="InterPro" id="IPR003848">
    <property type="entry name" value="DUF218"/>
</dbReference>
<keyword evidence="1" id="KW-0812">Transmembrane</keyword>
<gene>
    <name evidence="3" type="ORF">HMPREF9708_01183</name>
</gene>
<evidence type="ECO:0000313" key="3">
    <source>
        <dbReference type="EMBL" id="EHR36511.1"/>
    </source>
</evidence>